<gene>
    <name evidence="1" type="ORF">CAPTEDRAFT_40152</name>
</gene>
<dbReference type="EMBL" id="KB299075">
    <property type="protein sequence ID" value="ELU08464.1"/>
    <property type="molecule type" value="Genomic_DNA"/>
</dbReference>
<dbReference type="EnsemblMetazoa" id="CapteT40152">
    <property type="protein sequence ID" value="CapteP40152"/>
    <property type="gene ID" value="CapteG40152"/>
</dbReference>
<dbReference type="PANTHER" id="PTHR47510">
    <property type="entry name" value="REVERSE TRANSCRIPTASE DOMAIN-CONTAINING PROTEIN"/>
    <property type="match status" value="1"/>
</dbReference>
<evidence type="ECO:0000313" key="1">
    <source>
        <dbReference type="EMBL" id="ELU08464.1"/>
    </source>
</evidence>
<reference evidence="3" key="1">
    <citation type="submission" date="2012-12" db="EMBL/GenBank/DDBJ databases">
        <authorList>
            <person name="Hellsten U."/>
            <person name="Grimwood J."/>
            <person name="Chapman J.A."/>
            <person name="Shapiro H."/>
            <person name="Aerts A."/>
            <person name="Otillar R.P."/>
            <person name="Terry A.Y."/>
            <person name="Boore J.L."/>
            <person name="Simakov O."/>
            <person name="Marletaz F."/>
            <person name="Cho S.-J."/>
            <person name="Edsinger-Gonzales E."/>
            <person name="Havlak P."/>
            <person name="Kuo D.-H."/>
            <person name="Larsson T."/>
            <person name="Lv J."/>
            <person name="Arendt D."/>
            <person name="Savage R."/>
            <person name="Osoegawa K."/>
            <person name="de Jong P."/>
            <person name="Lindberg D.R."/>
            <person name="Seaver E.C."/>
            <person name="Weisblat D.A."/>
            <person name="Putnam N.H."/>
            <person name="Grigoriev I.V."/>
            <person name="Rokhsar D.S."/>
        </authorList>
    </citation>
    <scope>NUCLEOTIDE SEQUENCE</scope>
    <source>
        <strain evidence="3">I ESC-2004</strain>
    </source>
</reference>
<reference evidence="2" key="3">
    <citation type="submission" date="2015-06" db="UniProtKB">
        <authorList>
            <consortium name="EnsemblMetazoa"/>
        </authorList>
    </citation>
    <scope>IDENTIFICATION</scope>
</reference>
<sequence length="91" mass="10141">SAGIDDIKPTIIKEFSQLIIKPLLHIFNLSFTQGSVPGAMKKANVNPVFKGSDPTSLGNYRPISVLPVFAKNLEKLMYNRVYSYLTENKVL</sequence>
<name>R7UPL5_CAPTE</name>
<protein>
    <recommendedName>
        <fullName evidence="4">Reverse transcriptase domain-containing protein</fullName>
    </recommendedName>
</protein>
<evidence type="ECO:0000313" key="3">
    <source>
        <dbReference type="Proteomes" id="UP000014760"/>
    </source>
</evidence>
<dbReference type="Proteomes" id="UP000014760">
    <property type="component" value="Unassembled WGS sequence"/>
</dbReference>
<proteinExistence type="predicted"/>
<dbReference type="OrthoDB" id="414730at2759"/>
<dbReference type="EMBL" id="AMQN01021747">
    <property type="status" value="NOT_ANNOTATED_CDS"/>
    <property type="molecule type" value="Genomic_DNA"/>
</dbReference>
<evidence type="ECO:0008006" key="4">
    <source>
        <dbReference type="Google" id="ProtNLM"/>
    </source>
</evidence>
<evidence type="ECO:0000313" key="2">
    <source>
        <dbReference type="EnsemblMetazoa" id="CapteP40152"/>
    </source>
</evidence>
<accession>R7UPL5</accession>
<feature type="non-terminal residue" evidence="1">
    <location>
        <position position="91"/>
    </location>
</feature>
<dbReference type="PANTHER" id="PTHR47510:SF3">
    <property type="entry name" value="ENDO_EXONUCLEASE_PHOSPHATASE DOMAIN-CONTAINING PROTEIN"/>
    <property type="match status" value="1"/>
</dbReference>
<keyword evidence="3" id="KW-1185">Reference proteome</keyword>
<feature type="non-terminal residue" evidence="1">
    <location>
        <position position="1"/>
    </location>
</feature>
<dbReference type="STRING" id="283909.R7UPL5"/>
<dbReference type="HOGENOM" id="CLU_118269_2_2_1"/>
<reference evidence="1 3" key="2">
    <citation type="journal article" date="2013" name="Nature">
        <title>Insights into bilaterian evolution from three spiralian genomes.</title>
        <authorList>
            <person name="Simakov O."/>
            <person name="Marletaz F."/>
            <person name="Cho S.J."/>
            <person name="Edsinger-Gonzales E."/>
            <person name="Havlak P."/>
            <person name="Hellsten U."/>
            <person name="Kuo D.H."/>
            <person name="Larsson T."/>
            <person name="Lv J."/>
            <person name="Arendt D."/>
            <person name="Savage R."/>
            <person name="Osoegawa K."/>
            <person name="de Jong P."/>
            <person name="Grimwood J."/>
            <person name="Chapman J.A."/>
            <person name="Shapiro H."/>
            <person name="Aerts A."/>
            <person name="Otillar R.P."/>
            <person name="Terry A.Y."/>
            <person name="Boore J.L."/>
            <person name="Grigoriev I.V."/>
            <person name="Lindberg D.R."/>
            <person name="Seaver E.C."/>
            <person name="Weisblat D.A."/>
            <person name="Putnam N.H."/>
            <person name="Rokhsar D.S."/>
        </authorList>
    </citation>
    <scope>NUCLEOTIDE SEQUENCE</scope>
    <source>
        <strain evidence="1 3">I ESC-2004</strain>
    </source>
</reference>
<organism evidence="1">
    <name type="scientific">Capitella teleta</name>
    <name type="common">Polychaete worm</name>
    <dbReference type="NCBI Taxonomy" id="283909"/>
    <lineage>
        <taxon>Eukaryota</taxon>
        <taxon>Metazoa</taxon>
        <taxon>Spiralia</taxon>
        <taxon>Lophotrochozoa</taxon>
        <taxon>Annelida</taxon>
        <taxon>Polychaeta</taxon>
        <taxon>Sedentaria</taxon>
        <taxon>Scolecida</taxon>
        <taxon>Capitellidae</taxon>
        <taxon>Capitella</taxon>
    </lineage>
</organism>
<dbReference type="AlphaFoldDB" id="R7UPL5"/>